<dbReference type="HAMAP" id="MF_00272">
    <property type="entry name" value="GcvH"/>
    <property type="match status" value="1"/>
</dbReference>
<sequence length="133" mass="13529">MTAPALPEDRLYSSDHEWVTLTSPEVPSAPVRVGITRVAAEALGDLVFLDLPEVGAGVTAGERCGEVESTKSVSDLVAPVTGTVTEINSAAVEDPSVVSADPYGAGWLFAVDVTAVGPLLTAAEYAEANGASS</sequence>
<dbReference type="InterPro" id="IPR003016">
    <property type="entry name" value="2-oxoA_DH_lipoyl-BS"/>
</dbReference>
<evidence type="ECO:0000313" key="5">
    <source>
        <dbReference type="EMBL" id="BCI56091.1"/>
    </source>
</evidence>
<dbReference type="SUPFAM" id="SSF51230">
    <property type="entry name" value="Single hybrid motif"/>
    <property type="match status" value="1"/>
</dbReference>
<reference evidence="5 6" key="1">
    <citation type="submission" date="2020-07" db="EMBL/GenBank/DDBJ databases">
        <title>Complete genome sequence of Mycolicibacterium litorale like strain isolated from cardiac implantable electronic device infection.</title>
        <authorList>
            <person name="Fukano H."/>
            <person name="Miyama H."/>
            <person name="Hoshino Y."/>
        </authorList>
    </citation>
    <scope>NUCLEOTIDE SEQUENCE [LARGE SCALE GENOMIC DNA]</scope>
    <source>
        <strain evidence="5 6">NIIDNTM18</strain>
    </source>
</reference>
<dbReference type="CDD" id="cd06848">
    <property type="entry name" value="GCS_H"/>
    <property type="match status" value="1"/>
</dbReference>
<organism evidence="5 6">
    <name type="scientific">Mycolicibacterium litorale</name>
    <dbReference type="NCBI Taxonomy" id="758802"/>
    <lineage>
        <taxon>Bacteria</taxon>
        <taxon>Bacillati</taxon>
        <taxon>Actinomycetota</taxon>
        <taxon>Actinomycetes</taxon>
        <taxon>Mycobacteriales</taxon>
        <taxon>Mycobacteriaceae</taxon>
        <taxon>Mycolicibacterium</taxon>
    </lineage>
</organism>
<comment type="cofactor">
    <cofactor evidence="3">
        <name>(R)-lipoate</name>
        <dbReference type="ChEBI" id="CHEBI:83088"/>
    </cofactor>
    <text evidence="3">Binds 1 lipoyl cofactor covalently.</text>
</comment>
<dbReference type="GO" id="GO:0009249">
    <property type="term" value="P:protein lipoylation"/>
    <property type="evidence" value="ECO:0007669"/>
    <property type="project" value="TreeGrafter"/>
</dbReference>
<dbReference type="NCBIfam" id="NF002270">
    <property type="entry name" value="PRK01202.1"/>
    <property type="match status" value="1"/>
</dbReference>
<dbReference type="PANTHER" id="PTHR11715">
    <property type="entry name" value="GLYCINE CLEAVAGE SYSTEM H PROTEIN"/>
    <property type="match status" value="1"/>
</dbReference>
<dbReference type="InterPro" id="IPR000089">
    <property type="entry name" value="Biotin_lipoyl"/>
</dbReference>
<protein>
    <recommendedName>
        <fullName evidence="3">Glycine cleavage system H protein</fullName>
    </recommendedName>
</protein>
<evidence type="ECO:0000256" key="1">
    <source>
        <dbReference type="ARBA" id="ARBA00009249"/>
    </source>
</evidence>
<dbReference type="GO" id="GO:0005960">
    <property type="term" value="C:glycine cleavage complex"/>
    <property type="evidence" value="ECO:0007669"/>
    <property type="project" value="InterPro"/>
</dbReference>
<comment type="subunit">
    <text evidence="3">The glycine cleavage system is composed of four proteins: P, T, L and H.</text>
</comment>
<dbReference type="InterPro" id="IPR033753">
    <property type="entry name" value="GCV_H/Fam206"/>
</dbReference>
<feature type="domain" description="Lipoyl-binding" evidence="4">
    <location>
        <begin position="30"/>
        <end position="112"/>
    </location>
</feature>
<keyword evidence="2 3" id="KW-0450">Lipoyl</keyword>
<feature type="modified residue" description="N6-lipoyllysine" evidence="3">
    <location>
        <position position="71"/>
    </location>
</feature>
<dbReference type="RefSeq" id="WP_185293698.1">
    <property type="nucleotide sequence ID" value="NZ_AP023287.1"/>
</dbReference>
<evidence type="ECO:0000256" key="2">
    <source>
        <dbReference type="ARBA" id="ARBA00022823"/>
    </source>
</evidence>
<dbReference type="Proteomes" id="UP000515734">
    <property type="component" value="Chromosome"/>
</dbReference>
<comment type="function">
    <text evidence="3">The glycine cleavage system catalyzes the degradation of glycine. The H protein shuttles the methylamine group of glycine from the P protein to the T protein.</text>
</comment>
<dbReference type="GO" id="GO:0005829">
    <property type="term" value="C:cytosol"/>
    <property type="evidence" value="ECO:0007669"/>
    <property type="project" value="TreeGrafter"/>
</dbReference>
<evidence type="ECO:0000256" key="3">
    <source>
        <dbReference type="HAMAP-Rule" id="MF_00272"/>
    </source>
</evidence>
<evidence type="ECO:0000259" key="4">
    <source>
        <dbReference type="PROSITE" id="PS50968"/>
    </source>
</evidence>
<dbReference type="Pfam" id="PF01597">
    <property type="entry name" value="GCV_H"/>
    <property type="match status" value="1"/>
</dbReference>
<dbReference type="AlphaFoldDB" id="A0A6S6PEI5"/>
<dbReference type="GO" id="GO:0019464">
    <property type="term" value="P:glycine decarboxylation via glycine cleavage system"/>
    <property type="evidence" value="ECO:0007669"/>
    <property type="project" value="UniProtKB-UniRule"/>
</dbReference>
<dbReference type="InterPro" id="IPR011053">
    <property type="entry name" value="Single_hybrid_motif"/>
</dbReference>
<dbReference type="PANTHER" id="PTHR11715:SF3">
    <property type="entry name" value="GLYCINE CLEAVAGE SYSTEM H PROTEIN-RELATED"/>
    <property type="match status" value="1"/>
</dbReference>
<dbReference type="PROSITE" id="PS00189">
    <property type="entry name" value="LIPOYL"/>
    <property type="match status" value="1"/>
</dbReference>
<dbReference type="Gene3D" id="2.40.50.100">
    <property type="match status" value="1"/>
</dbReference>
<name>A0A6S6PEI5_9MYCO</name>
<proteinExistence type="inferred from homology"/>
<comment type="similarity">
    <text evidence="1 3">Belongs to the GcvH family.</text>
</comment>
<accession>A0A6S6PEI5</accession>
<evidence type="ECO:0000313" key="6">
    <source>
        <dbReference type="Proteomes" id="UP000515734"/>
    </source>
</evidence>
<gene>
    <name evidence="5" type="primary">gcvH_2</name>
    <name evidence="3" type="synonym">gcvH</name>
    <name evidence="5" type="ORF">NIIDNTM18_53690</name>
</gene>
<dbReference type="InterPro" id="IPR002930">
    <property type="entry name" value="GCV_H"/>
</dbReference>
<dbReference type="EMBL" id="AP023287">
    <property type="protein sequence ID" value="BCI56091.1"/>
    <property type="molecule type" value="Genomic_DNA"/>
</dbReference>
<dbReference type="PROSITE" id="PS50968">
    <property type="entry name" value="BIOTINYL_LIPOYL"/>
    <property type="match status" value="1"/>
</dbReference>